<dbReference type="InterPro" id="IPR049761">
    <property type="entry name" value="LATS1-like_MobB"/>
</dbReference>
<keyword evidence="3" id="KW-0808">Transferase</keyword>
<dbReference type="InterPro" id="IPR009060">
    <property type="entry name" value="UBA-like_sf"/>
</dbReference>
<reference evidence="13 14" key="1">
    <citation type="journal article" date="2024" name="Proc. Natl. Acad. Sci. U.S.A.">
        <title>The genetic regulatory architecture and epigenomic basis for age-related changes in rattlesnake venom.</title>
        <authorList>
            <person name="Hogan M.P."/>
            <person name="Holding M.L."/>
            <person name="Nystrom G.S."/>
            <person name="Colston T.J."/>
            <person name="Bartlett D.A."/>
            <person name="Mason A.J."/>
            <person name="Ellsworth S.A."/>
            <person name="Rautsaw R.M."/>
            <person name="Lawrence K.C."/>
            <person name="Strickland J.L."/>
            <person name="He B."/>
            <person name="Fraser P."/>
            <person name="Margres M.J."/>
            <person name="Gilbert D.M."/>
            <person name="Gibbs H.L."/>
            <person name="Parkinson C.L."/>
            <person name="Rokyta D.R."/>
        </authorList>
    </citation>
    <scope>NUCLEOTIDE SEQUENCE [LARGE SCALE GENOMIC DNA]</scope>
    <source>
        <strain evidence="13">DRR0105</strain>
    </source>
</reference>
<dbReference type="SMART" id="SM00220">
    <property type="entry name" value="S_TKc"/>
    <property type="match status" value="1"/>
</dbReference>
<gene>
    <name evidence="13" type="ORF">NXF25_002837</name>
</gene>
<evidence type="ECO:0000313" key="14">
    <source>
        <dbReference type="Proteomes" id="UP001474421"/>
    </source>
</evidence>
<proteinExistence type="predicted"/>
<keyword evidence="6 9" id="KW-0067">ATP-binding</keyword>
<dbReference type="GO" id="GO:0000082">
    <property type="term" value="P:G1/S transition of mitotic cell cycle"/>
    <property type="evidence" value="ECO:0007669"/>
    <property type="project" value="TreeGrafter"/>
</dbReference>
<dbReference type="InterPro" id="IPR015940">
    <property type="entry name" value="UBA"/>
</dbReference>
<accession>A0AAW1CC68</accession>
<dbReference type="EMBL" id="JAOTOJ010000001">
    <property type="protein sequence ID" value="KAK9411662.1"/>
    <property type="molecule type" value="Genomic_DNA"/>
</dbReference>
<dbReference type="Gene3D" id="3.30.200.20">
    <property type="entry name" value="Phosphorylase Kinase, domain 1"/>
    <property type="match status" value="1"/>
</dbReference>
<evidence type="ECO:0000313" key="13">
    <source>
        <dbReference type="EMBL" id="KAK9411662.1"/>
    </source>
</evidence>
<dbReference type="PROSITE" id="PS50011">
    <property type="entry name" value="PROTEIN_KINASE_DOM"/>
    <property type="match status" value="1"/>
</dbReference>
<dbReference type="InterPro" id="IPR000719">
    <property type="entry name" value="Prot_kinase_dom"/>
</dbReference>
<evidence type="ECO:0000256" key="5">
    <source>
        <dbReference type="ARBA" id="ARBA00022777"/>
    </source>
</evidence>
<dbReference type="InterPro" id="IPR008271">
    <property type="entry name" value="Ser/Thr_kinase_AS"/>
</dbReference>
<evidence type="ECO:0000256" key="2">
    <source>
        <dbReference type="ARBA" id="ARBA00022527"/>
    </source>
</evidence>
<feature type="region of interest" description="Disordered" evidence="10">
    <location>
        <begin position="45"/>
        <end position="120"/>
    </location>
</feature>
<feature type="compositionally biased region" description="Basic and acidic residues" evidence="10">
    <location>
        <begin position="109"/>
        <end position="120"/>
    </location>
</feature>
<comment type="catalytic activity">
    <reaction evidence="8">
        <text>L-seryl-[protein] + ATP = O-phospho-L-seryl-[protein] + ADP + H(+)</text>
        <dbReference type="Rhea" id="RHEA:17989"/>
        <dbReference type="Rhea" id="RHEA-COMP:9863"/>
        <dbReference type="Rhea" id="RHEA-COMP:11604"/>
        <dbReference type="ChEBI" id="CHEBI:15378"/>
        <dbReference type="ChEBI" id="CHEBI:29999"/>
        <dbReference type="ChEBI" id="CHEBI:30616"/>
        <dbReference type="ChEBI" id="CHEBI:83421"/>
        <dbReference type="ChEBI" id="CHEBI:456216"/>
        <dbReference type="EC" id="2.7.11.1"/>
    </reaction>
</comment>
<feature type="domain" description="UBA" evidence="12">
    <location>
        <begin position="1"/>
        <end position="37"/>
    </location>
</feature>
<evidence type="ECO:0000256" key="10">
    <source>
        <dbReference type="SAM" id="MobiDB-lite"/>
    </source>
</evidence>
<dbReference type="GO" id="GO:0004674">
    <property type="term" value="F:protein serine/threonine kinase activity"/>
    <property type="evidence" value="ECO:0007669"/>
    <property type="project" value="UniProtKB-KW"/>
</dbReference>
<name>A0AAW1CC68_CROAD</name>
<dbReference type="Gene3D" id="1.10.510.10">
    <property type="entry name" value="Transferase(Phosphotransferase) domain 1"/>
    <property type="match status" value="2"/>
</dbReference>
<dbReference type="InterPro" id="IPR011009">
    <property type="entry name" value="Kinase-like_dom_sf"/>
</dbReference>
<evidence type="ECO:0000256" key="7">
    <source>
        <dbReference type="ARBA" id="ARBA00047899"/>
    </source>
</evidence>
<evidence type="ECO:0000259" key="12">
    <source>
        <dbReference type="PROSITE" id="PS50030"/>
    </source>
</evidence>
<organism evidence="13 14">
    <name type="scientific">Crotalus adamanteus</name>
    <name type="common">Eastern diamondback rattlesnake</name>
    <dbReference type="NCBI Taxonomy" id="8729"/>
    <lineage>
        <taxon>Eukaryota</taxon>
        <taxon>Metazoa</taxon>
        <taxon>Chordata</taxon>
        <taxon>Craniata</taxon>
        <taxon>Vertebrata</taxon>
        <taxon>Euteleostomi</taxon>
        <taxon>Lepidosauria</taxon>
        <taxon>Squamata</taxon>
        <taxon>Bifurcata</taxon>
        <taxon>Unidentata</taxon>
        <taxon>Episquamata</taxon>
        <taxon>Toxicofera</taxon>
        <taxon>Serpentes</taxon>
        <taxon>Colubroidea</taxon>
        <taxon>Viperidae</taxon>
        <taxon>Crotalinae</taxon>
        <taxon>Crotalus</taxon>
    </lineage>
</organism>
<dbReference type="PROSITE" id="PS00108">
    <property type="entry name" value="PROTEIN_KINASE_ST"/>
    <property type="match status" value="1"/>
</dbReference>
<dbReference type="AlphaFoldDB" id="A0AAW1CC68"/>
<dbReference type="Pfam" id="PF00069">
    <property type="entry name" value="Pkinase"/>
    <property type="match status" value="2"/>
</dbReference>
<keyword evidence="2" id="KW-0723">Serine/threonine-protein kinase</keyword>
<dbReference type="GO" id="GO:0035329">
    <property type="term" value="P:hippo signaling"/>
    <property type="evidence" value="ECO:0007669"/>
    <property type="project" value="TreeGrafter"/>
</dbReference>
<keyword evidence="5 13" id="KW-0418">Kinase</keyword>
<feature type="binding site" evidence="9">
    <location>
        <position position="224"/>
    </location>
    <ligand>
        <name>ATP</name>
        <dbReference type="ChEBI" id="CHEBI:30616"/>
    </ligand>
</feature>
<dbReference type="InterPro" id="IPR017441">
    <property type="entry name" value="Protein_kinase_ATP_BS"/>
</dbReference>
<comment type="caution">
    <text evidence="13">The sequence shown here is derived from an EMBL/GenBank/DDBJ whole genome shotgun (WGS) entry which is preliminary data.</text>
</comment>
<dbReference type="GO" id="GO:0000922">
    <property type="term" value="C:spindle pole"/>
    <property type="evidence" value="ECO:0007669"/>
    <property type="project" value="TreeGrafter"/>
</dbReference>
<evidence type="ECO:0000259" key="11">
    <source>
        <dbReference type="PROSITE" id="PS50011"/>
    </source>
</evidence>
<dbReference type="GO" id="GO:0005524">
    <property type="term" value="F:ATP binding"/>
    <property type="evidence" value="ECO:0007669"/>
    <property type="project" value="UniProtKB-UniRule"/>
</dbReference>
<evidence type="ECO:0000256" key="4">
    <source>
        <dbReference type="ARBA" id="ARBA00022741"/>
    </source>
</evidence>
<dbReference type="PANTHER" id="PTHR24356">
    <property type="entry name" value="SERINE/THREONINE-PROTEIN KINASE"/>
    <property type="match status" value="1"/>
</dbReference>
<keyword evidence="4 9" id="KW-0547">Nucleotide-binding</keyword>
<evidence type="ECO:0000256" key="6">
    <source>
        <dbReference type="ARBA" id="ARBA00022840"/>
    </source>
</evidence>
<dbReference type="Pfam" id="PF00627">
    <property type="entry name" value="UBA"/>
    <property type="match status" value="1"/>
</dbReference>
<dbReference type="GO" id="GO:0043065">
    <property type="term" value="P:positive regulation of apoptotic process"/>
    <property type="evidence" value="ECO:0007669"/>
    <property type="project" value="TreeGrafter"/>
</dbReference>
<dbReference type="PROSITE" id="PS50030">
    <property type="entry name" value="UBA"/>
    <property type="match status" value="1"/>
</dbReference>
<dbReference type="PANTHER" id="PTHR24356:SF138">
    <property type="entry name" value="SERINE_THREONINE-PROTEIN KINASE LATS1"/>
    <property type="match status" value="1"/>
</dbReference>
<evidence type="ECO:0000256" key="1">
    <source>
        <dbReference type="ARBA" id="ARBA00012513"/>
    </source>
</evidence>
<dbReference type="InterPro" id="IPR050236">
    <property type="entry name" value="Ser_Thr_kinase_AGC"/>
</dbReference>
<evidence type="ECO:0000256" key="3">
    <source>
        <dbReference type="ARBA" id="ARBA00022679"/>
    </source>
</evidence>
<evidence type="ECO:0000256" key="9">
    <source>
        <dbReference type="PROSITE-ProRule" id="PRU10141"/>
    </source>
</evidence>
<dbReference type="SUPFAM" id="SSF46934">
    <property type="entry name" value="UBA-like"/>
    <property type="match status" value="1"/>
</dbReference>
<dbReference type="SUPFAM" id="SSF56112">
    <property type="entry name" value="Protein kinase-like (PK-like)"/>
    <property type="match status" value="1"/>
</dbReference>
<dbReference type="FunFam" id="3.30.200.20:FF:001246">
    <property type="entry name" value="Large tumor suppressor kinase 1"/>
    <property type="match status" value="1"/>
</dbReference>
<dbReference type="CDD" id="cd21778">
    <property type="entry name" value="MobB_LATS1"/>
    <property type="match status" value="1"/>
</dbReference>
<keyword evidence="14" id="KW-1185">Reference proteome</keyword>
<dbReference type="Proteomes" id="UP001474421">
    <property type="component" value="Unassembled WGS sequence"/>
</dbReference>
<dbReference type="GO" id="GO:0046620">
    <property type="term" value="P:regulation of organ growth"/>
    <property type="evidence" value="ECO:0007669"/>
    <property type="project" value="TreeGrafter"/>
</dbReference>
<feature type="domain" description="Protein kinase" evidence="11">
    <location>
        <begin position="195"/>
        <end position="500"/>
    </location>
</feature>
<sequence>MFQDLQAAGFDEDMVVQALRQTNSRSIEAAIEFISKMSYQDSRREQMAAAASRPLTAGPKPPAGGAVQQSVIRRQSWKGSKESLVPQRHASALGDGLTFHSESPISQGENKRDEERRESRIQSYSPQAFKFFMEQHVENILKSHQQRLHRKKQLENEMMRVGLSQEAQDQMRKMLCQKESNYIRLKRAKMDKSMFVKIKTLGIGAFGEVCLARKVDTNALYAKKTLRKKDVLLRNQVAHVKAERDILAEADNEWVVRLYYSFQDKDNLYFIMDYIPGGDMMSLLIRMGVFPENMARFYIAELTCAVESVHKMGFIHRDIKPDNILIDRDGHIKLTDFGLCTGFRWTHDSKYYQSGDHPRQDSMDFSNEWGDPASCRCGDRLKPLERRAARQHQRCLAHSLVGTPNYIAPEVLLRTGYTQLCDWWSVGVILFEMLVGQPPFLAQTPLETQMKVINWKTSLHIPLQAKLTPEASDLIIKLCRGPDDRLGQALFLELFYHICSRSNRRYD</sequence>
<dbReference type="PROSITE" id="PS00107">
    <property type="entry name" value="PROTEIN_KINASE_ATP"/>
    <property type="match status" value="1"/>
</dbReference>
<dbReference type="EC" id="2.7.11.1" evidence="1"/>
<protein>
    <recommendedName>
        <fullName evidence="1">non-specific serine/threonine protein kinase</fullName>
        <ecNumber evidence="1">2.7.11.1</ecNumber>
    </recommendedName>
</protein>
<evidence type="ECO:0000256" key="8">
    <source>
        <dbReference type="ARBA" id="ARBA00048679"/>
    </source>
</evidence>
<comment type="catalytic activity">
    <reaction evidence="7">
        <text>L-threonyl-[protein] + ATP = O-phospho-L-threonyl-[protein] + ADP + H(+)</text>
        <dbReference type="Rhea" id="RHEA:46608"/>
        <dbReference type="Rhea" id="RHEA-COMP:11060"/>
        <dbReference type="Rhea" id="RHEA-COMP:11605"/>
        <dbReference type="ChEBI" id="CHEBI:15378"/>
        <dbReference type="ChEBI" id="CHEBI:30013"/>
        <dbReference type="ChEBI" id="CHEBI:30616"/>
        <dbReference type="ChEBI" id="CHEBI:61977"/>
        <dbReference type="ChEBI" id="CHEBI:456216"/>
        <dbReference type="EC" id="2.7.11.1"/>
    </reaction>
</comment>